<evidence type="ECO:0000313" key="4">
    <source>
        <dbReference type="Proteomes" id="UP000281431"/>
    </source>
</evidence>
<name>A0A3N6PGH2_NATCH</name>
<dbReference type="PANTHER" id="PTHR46268">
    <property type="entry name" value="STRESS RESPONSE PROTEIN NHAX"/>
    <property type="match status" value="1"/>
</dbReference>
<dbReference type="OrthoDB" id="307404at2157"/>
<dbReference type="SUPFAM" id="SSF52402">
    <property type="entry name" value="Adenine nucleotide alpha hydrolases-like"/>
    <property type="match status" value="1"/>
</dbReference>
<gene>
    <name evidence="3" type="ORF">EA472_14220</name>
</gene>
<dbReference type="InterPro" id="IPR014729">
    <property type="entry name" value="Rossmann-like_a/b/a_fold"/>
</dbReference>
<dbReference type="Pfam" id="PF00582">
    <property type="entry name" value="Usp"/>
    <property type="match status" value="1"/>
</dbReference>
<proteinExistence type="inferred from homology"/>
<reference evidence="3 4" key="1">
    <citation type="submission" date="2018-10" db="EMBL/GenBank/DDBJ databases">
        <title>Natrarchaeobius chitinivorans gen. nov., sp. nov., and Natrarchaeobius haloalkaliphilus sp. nov., alkaliphilic, chitin-utilizing haloarchaea from hypersaline alkaline lakes.</title>
        <authorList>
            <person name="Sorokin D.Y."/>
            <person name="Elcheninov A.G."/>
            <person name="Kostrikina N.A."/>
            <person name="Bale N.J."/>
            <person name="Sinninghe Damste J.S."/>
            <person name="Khijniak T.V."/>
            <person name="Kublanov I.V."/>
            <person name="Toshchakov S.V."/>
        </authorList>
    </citation>
    <scope>NUCLEOTIDE SEQUENCE [LARGE SCALE GENOMIC DNA]</scope>
    <source>
        <strain evidence="3 4">AArcht7</strain>
    </source>
</reference>
<dbReference type="CDD" id="cd00293">
    <property type="entry name" value="USP-like"/>
    <property type="match status" value="1"/>
</dbReference>
<keyword evidence="4" id="KW-1185">Reference proteome</keyword>
<protein>
    <submittedName>
        <fullName evidence="3">Universal stress protein</fullName>
    </submittedName>
</protein>
<dbReference type="PANTHER" id="PTHR46268:SF6">
    <property type="entry name" value="UNIVERSAL STRESS PROTEIN UP12"/>
    <property type="match status" value="1"/>
</dbReference>
<sequence length="150" mass="16716">MVVLAAIGEERHPKKVIETAHELAQRYETRLVVVHVIPREDFESHRQLLEQRSELDGLTVDQEAESAAEFVRLAVENVLGEFDDAIEARGRVGNPAEEIVAEADRIEPQFVVIGRPQASRIEKTVFGSVPQSIVQNTEYNVVSTVIGTDD</sequence>
<comment type="caution">
    <text evidence="3">The sequence shown here is derived from an EMBL/GenBank/DDBJ whole genome shotgun (WGS) entry which is preliminary data.</text>
</comment>
<dbReference type="EMBL" id="REFZ01000009">
    <property type="protein sequence ID" value="RQG99379.1"/>
    <property type="molecule type" value="Genomic_DNA"/>
</dbReference>
<dbReference type="Proteomes" id="UP000281431">
    <property type="component" value="Unassembled WGS sequence"/>
</dbReference>
<organism evidence="3 4">
    <name type="scientific">Natrarchaeobius chitinivorans</name>
    <dbReference type="NCBI Taxonomy" id="1679083"/>
    <lineage>
        <taxon>Archaea</taxon>
        <taxon>Methanobacteriati</taxon>
        <taxon>Methanobacteriota</taxon>
        <taxon>Stenosarchaea group</taxon>
        <taxon>Halobacteria</taxon>
        <taxon>Halobacteriales</taxon>
        <taxon>Natrialbaceae</taxon>
        <taxon>Natrarchaeobius</taxon>
    </lineage>
</organism>
<dbReference type="AlphaFoldDB" id="A0A3N6PGH2"/>
<dbReference type="Gene3D" id="3.40.50.620">
    <property type="entry name" value="HUPs"/>
    <property type="match status" value="1"/>
</dbReference>
<accession>A0A3N6PGH2</accession>
<evidence type="ECO:0000313" key="3">
    <source>
        <dbReference type="EMBL" id="RQG99379.1"/>
    </source>
</evidence>
<dbReference type="InterPro" id="IPR006016">
    <property type="entry name" value="UspA"/>
</dbReference>
<evidence type="ECO:0000259" key="2">
    <source>
        <dbReference type="Pfam" id="PF00582"/>
    </source>
</evidence>
<feature type="domain" description="UspA" evidence="2">
    <location>
        <begin position="3"/>
        <end position="141"/>
    </location>
</feature>
<evidence type="ECO:0000256" key="1">
    <source>
        <dbReference type="ARBA" id="ARBA00008791"/>
    </source>
</evidence>
<comment type="similarity">
    <text evidence="1">Belongs to the universal stress protein A family.</text>
</comment>